<dbReference type="GO" id="GO:0071038">
    <property type="term" value="P:TRAMP-dependent tRNA surveillance pathway"/>
    <property type="evidence" value="ECO:0007669"/>
    <property type="project" value="TreeGrafter"/>
</dbReference>
<keyword evidence="6" id="KW-0862">Zinc</keyword>
<dbReference type="GO" id="GO:0071037">
    <property type="term" value="P:nuclear polyadenylation-dependent snRNA catabolic process"/>
    <property type="evidence" value="ECO:0007669"/>
    <property type="project" value="TreeGrafter"/>
</dbReference>
<dbReference type="GO" id="GO:0031499">
    <property type="term" value="C:TRAMP complex"/>
    <property type="evidence" value="ECO:0007669"/>
    <property type="project" value="TreeGrafter"/>
</dbReference>
<dbReference type="GO" id="GO:0071035">
    <property type="term" value="P:nuclear polyadenylation-dependent rRNA catabolic process"/>
    <property type="evidence" value="ECO:0007669"/>
    <property type="project" value="TreeGrafter"/>
</dbReference>
<feature type="compositionally biased region" description="Basic and acidic residues" evidence="9">
    <location>
        <begin position="44"/>
        <end position="71"/>
    </location>
</feature>
<feature type="region of interest" description="Disordered" evidence="9">
    <location>
        <begin position="173"/>
        <end position="199"/>
    </location>
</feature>
<dbReference type="InterPro" id="IPR036875">
    <property type="entry name" value="Znf_CCHC_sf"/>
</dbReference>
<dbReference type="OrthoDB" id="2538398at2759"/>
<gene>
    <name evidence="11" type="ORF">BCR35DRAFT_134429</name>
</gene>
<feature type="compositionally biased region" description="Acidic residues" evidence="9">
    <location>
        <begin position="176"/>
        <end position="192"/>
    </location>
</feature>
<dbReference type="GO" id="GO:0071039">
    <property type="term" value="P:nuclear polyadenylation-dependent CUT catabolic process"/>
    <property type="evidence" value="ECO:0007669"/>
    <property type="project" value="TreeGrafter"/>
</dbReference>
<dbReference type="InterPro" id="IPR051644">
    <property type="entry name" value="TRAMP_AT-DNA-binding"/>
</dbReference>
<feature type="compositionally biased region" description="Acidic residues" evidence="9">
    <location>
        <begin position="98"/>
        <end position="108"/>
    </location>
</feature>
<dbReference type="PROSITE" id="PS50158">
    <property type="entry name" value="ZF_CCHC"/>
    <property type="match status" value="2"/>
</dbReference>
<evidence type="ECO:0000256" key="8">
    <source>
        <dbReference type="PROSITE-ProRule" id="PRU00047"/>
    </source>
</evidence>
<dbReference type="PANTHER" id="PTHR46543">
    <property type="entry name" value="ZINC FINGER CCHC DOMAIN-CONTAINING PROTEIN 7"/>
    <property type="match status" value="1"/>
</dbReference>
<dbReference type="EMBL" id="MCGR01000004">
    <property type="protein sequence ID" value="ORY90181.1"/>
    <property type="molecule type" value="Genomic_DNA"/>
</dbReference>
<evidence type="ECO:0000313" key="12">
    <source>
        <dbReference type="Proteomes" id="UP000193467"/>
    </source>
</evidence>
<dbReference type="AlphaFoldDB" id="A0A1Y2G0L7"/>
<comment type="caution">
    <text evidence="11">The sequence shown here is derived from an EMBL/GenBank/DDBJ whole genome shotgun (WGS) entry which is preliminary data.</text>
</comment>
<feature type="region of interest" description="Disordered" evidence="9">
    <location>
        <begin position="1"/>
        <end position="111"/>
    </location>
</feature>
<dbReference type="InterPro" id="IPR001878">
    <property type="entry name" value="Znf_CCHC"/>
</dbReference>
<evidence type="ECO:0000256" key="6">
    <source>
        <dbReference type="ARBA" id="ARBA00022833"/>
    </source>
</evidence>
<dbReference type="SMART" id="SM00343">
    <property type="entry name" value="ZnF_C2HC"/>
    <property type="match status" value="4"/>
</dbReference>
<protein>
    <recommendedName>
        <fullName evidence="10">CCHC-type domain-containing protein</fullName>
    </recommendedName>
</protein>
<sequence length="358" mass="39046">MDPTPSTSRAPSVSAVEPARPAPTKKKSKPASAIPPHLMAGQKRPVEESPEAKSKRTKKPRSDKPKWTKAEKKARKAAVAAGETGISIKGTASKSTSEDDDSKEEGEIQGDFNDLFFMDSTPSVIPAETAYVESAQDSPVKAGAVEGETKMEEKARLLAQEEEDMRIFANEVAMTESEDDDSDDDEEDEEDDGPRPLPYAEDMLYEDEEALQEAIRGKIIDDSAAKVTGRYYKEADLTKSCALCGEQGHSSRDCQHSQCFICGLVDSDHEARNCPVALVCSACGSRGHFARDCTNATPMRGSHYGARCTHCSSNNHLTVNCPTLWRVYDTTGAKPAKRKIVFACANDGTTRDHFADDW</sequence>
<dbReference type="InParanoid" id="A0A1Y2G0L7"/>
<accession>A0A1Y2G0L7</accession>
<evidence type="ECO:0000256" key="1">
    <source>
        <dbReference type="ARBA" id="ARBA00004123"/>
    </source>
</evidence>
<evidence type="ECO:0000256" key="5">
    <source>
        <dbReference type="ARBA" id="ARBA00022771"/>
    </source>
</evidence>
<dbReference type="GO" id="GO:0071031">
    <property type="term" value="P:nuclear mRNA surveillance of mRNA 3'-end processing"/>
    <property type="evidence" value="ECO:0007669"/>
    <property type="project" value="TreeGrafter"/>
</dbReference>
<reference evidence="11 12" key="1">
    <citation type="submission" date="2016-07" db="EMBL/GenBank/DDBJ databases">
        <title>Pervasive Adenine N6-methylation of Active Genes in Fungi.</title>
        <authorList>
            <consortium name="DOE Joint Genome Institute"/>
            <person name="Mondo S.J."/>
            <person name="Dannebaum R.O."/>
            <person name="Kuo R.C."/>
            <person name="Labutti K."/>
            <person name="Haridas S."/>
            <person name="Kuo A."/>
            <person name="Salamov A."/>
            <person name="Ahrendt S.R."/>
            <person name="Lipzen A."/>
            <person name="Sullivan W."/>
            <person name="Andreopoulos W.B."/>
            <person name="Clum A."/>
            <person name="Lindquist E."/>
            <person name="Daum C."/>
            <person name="Ramamoorthy G.K."/>
            <person name="Gryganskyi A."/>
            <person name="Culley D."/>
            <person name="Magnuson J.K."/>
            <person name="James T.Y."/>
            <person name="O'Malley M.A."/>
            <person name="Stajich J.E."/>
            <person name="Spatafora J.W."/>
            <person name="Visel A."/>
            <person name="Grigoriev I.V."/>
        </authorList>
    </citation>
    <scope>NUCLEOTIDE SEQUENCE [LARGE SCALE GENOMIC DNA]</scope>
    <source>
        <strain evidence="11 12">62-1032</strain>
    </source>
</reference>
<organism evidence="11 12">
    <name type="scientific">Leucosporidium creatinivorum</name>
    <dbReference type="NCBI Taxonomy" id="106004"/>
    <lineage>
        <taxon>Eukaryota</taxon>
        <taxon>Fungi</taxon>
        <taxon>Dikarya</taxon>
        <taxon>Basidiomycota</taxon>
        <taxon>Pucciniomycotina</taxon>
        <taxon>Microbotryomycetes</taxon>
        <taxon>Leucosporidiales</taxon>
        <taxon>Leucosporidium</taxon>
    </lineage>
</organism>
<dbReference type="GO" id="GO:0003723">
    <property type="term" value="F:RNA binding"/>
    <property type="evidence" value="ECO:0007669"/>
    <property type="project" value="TreeGrafter"/>
</dbReference>
<keyword evidence="5 8" id="KW-0863">Zinc-finger</keyword>
<feature type="domain" description="CCHC-type" evidence="10">
    <location>
        <begin position="280"/>
        <end position="295"/>
    </location>
</feature>
<dbReference type="Gene3D" id="4.10.60.10">
    <property type="entry name" value="Zinc finger, CCHC-type"/>
    <property type="match status" value="2"/>
</dbReference>
<keyword evidence="7" id="KW-0539">Nucleus</keyword>
<keyword evidence="4" id="KW-0677">Repeat</keyword>
<dbReference type="PANTHER" id="PTHR46543:SF1">
    <property type="entry name" value="ZINC FINGER CCHC DOMAIN-CONTAINING PROTEIN 7"/>
    <property type="match status" value="1"/>
</dbReference>
<proteinExistence type="predicted"/>
<evidence type="ECO:0000256" key="9">
    <source>
        <dbReference type="SAM" id="MobiDB-lite"/>
    </source>
</evidence>
<comment type="subcellular location">
    <subcellularLocation>
        <location evidence="1">Nucleus</location>
    </subcellularLocation>
</comment>
<keyword evidence="2" id="KW-0507">mRNA processing</keyword>
<feature type="compositionally biased region" description="Polar residues" evidence="9">
    <location>
        <begin position="1"/>
        <end position="11"/>
    </location>
</feature>
<evidence type="ECO:0000256" key="2">
    <source>
        <dbReference type="ARBA" id="ARBA00022664"/>
    </source>
</evidence>
<evidence type="ECO:0000313" key="11">
    <source>
        <dbReference type="EMBL" id="ORY90181.1"/>
    </source>
</evidence>
<keyword evidence="12" id="KW-1185">Reference proteome</keyword>
<dbReference type="STRING" id="106004.A0A1Y2G0L7"/>
<feature type="domain" description="CCHC-type" evidence="10">
    <location>
        <begin position="241"/>
        <end position="254"/>
    </location>
</feature>
<dbReference type="GO" id="GO:0008270">
    <property type="term" value="F:zinc ion binding"/>
    <property type="evidence" value="ECO:0007669"/>
    <property type="project" value="UniProtKB-KW"/>
</dbReference>
<dbReference type="GO" id="GO:0006397">
    <property type="term" value="P:mRNA processing"/>
    <property type="evidence" value="ECO:0007669"/>
    <property type="project" value="UniProtKB-KW"/>
</dbReference>
<name>A0A1Y2G0L7_9BASI</name>
<keyword evidence="3" id="KW-0479">Metal-binding</keyword>
<dbReference type="Proteomes" id="UP000193467">
    <property type="component" value="Unassembled WGS sequence"/>
</dbReference>
<dbReference type="GO" id="GO:0071036">
    <property type="term" value="P:nuclear polyadenylation-dependent snoRNA catabolic process"/>
    <property type="evidence" value="ECO:0007669"/>
    <property type="project" value="TreeGrafter"/>
</dbReference>
<dbReference type="Pfam" id="PF00098">
    <property type="entry name" value="zf-CCHC"/>
    <property type="match status" value="2"/>
</dbReference>
<evidence type="ECO:0000259" key="10">
    <source>
        <dbReference type="PROSITE" id="PS50158"/>
    </source>
</evidence>
<evidence type="ECO:0000256" key="7">
    <source>
        <dbReference type="ARBA" id="ARBA00023242"/>
    </source>
</evidence>
<evidence type="ECO:0000256" key="3">
    <source>
        <dbReference type="ARBA" id="ARBA00022723"/>
    </source>
</evidence>
<evidence type="ECO:0000256" key="4">
    <source>
        <dbReference type="ARBA" id="ARBA00022737"/>
    </source>
</evidence>
<dbReference type="SUPFAM" id="SSF57756">
    <property type="entry name" value="Retrovirus zinc finger-like domains"/>
    <property type="match status" value="2"/>
</dbReference>